<gene>
    <name evidence="6" type="ORF">DYL59_11860</name>
</gene>
<accession>A0A4Z0AU32</accession>
<dbReference type="OrthoDB" id="9779830at2"/>
<reference evidence="6 7" key="1">
    <citation type="journal article" date="2019" name="Syst. Appl. Microbiol.">
        <title>New species of pathogenic Pseudomonas isolated from citrus in Tunisia: Proposal of Pseudomonas kairouanensis sp. nov. and Pseudomonas nabeulensis sp. nov.</title>
        <authorList>
            <person name="Oueslati M."/>
            <person name="Mulet M."/>
            <person name="Gomila M."/>
            <person name="Berge O."/>
            <person name="Hajlaoui M.R."/>
            <person name="Lalucat J."/>
            <person name="Sadfi-Zouaoui N."/>
            <person name="Garcia-Valdes E."/>
        </authorList>
    </citation>
    <scope>NUCLEOTIDE SEQUENCE [LARGE SCALE GENOMIC DNA]</scope>
    <source>
        <strain evidence="6 7">KC12</strain>
    </source>
</reference>
<dbReference type="SUPFAM" id="SSF74653">
    <property type="entry name" value="TolA/TonB C-terminal domain"/>
    <property type="match status" value="1"/>
</dbReference>
<dbReference type="NCBIfam" id="TIGR01352">
    <property type="entry name" value="tonB_Cterm"/>
    <property type="match status" value="1"/>
</dbReference>
<dbReference type="EMBL" id="QUZU01000011">
    <property type="protein sequence ID" value="TFY89614.1"/>
    <property type="molecule type" value="Genomic_DNA"/>
</dbReference>
<evidence type="ECO:0000256" key="1">
    <source>
        <dbReference type="ARBA" id="ARBA00004167"/>
    </source>
</evidence>
<proteinExistence type="predicted"/>
<dbReference type="Proteomes" id="UP000297391">
    <property type="component" value="Unassembled WGS sequence"/>
</dbReference>
<dbReference type="GO" id="GO:0016020">
    <property type="term" value="C:membrane"/>
    <property type="evidence" value="ECO:0007669"/>
    <property type="project" value="UniProtKB-SubCell"/>
</dbReference>
<evidence type="ECO:0000256" key="2">
    <source>
        <dbReference type="ARBA" id="ARBA00022692"/>
    </source>
</evidence>
<keyword evidence="5" id="KW-0732">Signal</keyword>
<feature type="signal peptide" evidence="5">
    <location>
        <begin position="1"/>
        <end position="18"/>
    </location>
</feature>
<dbReference type="Gene3D" id="3.30.1150.10">
    <property type="match status" value="1"/>
</dbReference>
<keyword evidence="2" id="KW-0812">Transmembrane</keyword>
<comment type="caution">
    <text evidence="6">The sequence shown here is derived from an EMBL/GenBank/DDBJ whole genome shotgun (WGS) entry which is preliminary data.</text>
</comment>
<feature type="chain" id="PRO_5021482143" evidence="5">
    <location>
        <begin position="19"/>
        <end position="274"/>
    </location>
</feature>
<dbReference type="Pfam" id="PF13103">
    <property type="entry name" value="TonB_2"/>
    <property type="match status" value="1"/>
</dbReference>
<organism evidence="6 7">
    <name type="scientific">Pseudomonas kairouanensis</name>
    <dbReference type="NCBI Taxonomy" id="2293832"/>
    <lineage>
        <taxon>Bacteria</taxon>
        <taxon>Pseudomonadati</taxon>
        <taxon>Pseudomonadota</taxon>
        <taxon>Gammaproteobacteria</taxon>
        <taxon>Pseudomonadales</taxon>
        <taxon>Pseudomonadaceae</taxon>
        <taxon>Pseudomonas</taxon>
    </lineage>
</organism>
<dbReference type="AlphaFoldDB" id="A0A4Z0AU32"/>
<keyword evidence="4" id="KW-0472">Membrane</keyword>
<evidence type="ECO:0000256" key="3">
    <source>
        <dbReference type="ARBA" id="ARBA00022989"/>
    </source>
</evidence>
<evidence type="ECO:0000313" key="7">
    <source>
        <dbReference type="Proteomes" id="UP000297391"/>
    </source>
</evidence>
<evidence type="ECO:0000256" key="5">
    <source>
        <dbReference type="SAM" id="SignalP"/>
    </source>
</evidence>
<protein>
    <submittedName>
        <fullName evidence="6">TonB family protein</fullName>
    </submittedName>
</protein>
<name>A0A4Z0AU32_9PSED</name>
<evidence type="ECO:0000313" key="6">
    <source>
        <dbReference type="EMBL" id="TFY89614.1"/>
    </source>
</evidence>
<keyword evidence="7" id="KW-1185">Reference proteome</keyword>
<keyword evidence="3" id="KW-1133">Transmembrane helix</keyword>
<sequence length="274" mass="30011">MKYSLMVTLLSVSFVAQADYDNGASSYFNTRLLNVVETTGWNFSKAIGPTQIFNDWQANQPRAEIKYSQPLLYHGRIDKIVADNGNASFILDFGKKTAVTVILAPIQAASWSVVGNQLKAGELKPNREFAANIDVGREMYFQCMRLEFGIGVYLVNCIALPPNIALGKARPEVIYDLETASIGGLIKARASEGWVRPPSARRNMTATVQIGMAADGTITSTEITKSSGDTPYDHSVVAAIRNIGRLNEIQGMNPSDIKAYRSFDMTFTPDDLAL</sequence>
<dbReference type="InterPro" id="IPR006260">
    <property type="entry name" value="TonB/TolA_C"/>
</dbReference>
<evidence type="ECO:0000256" key="4">
    <source>
        <dbReference type="ARBA" id="ARBA00023136"/>
    </source>
</evidence>
<comment type="subcellular location">
    <subcellularLocation>
        <location evidence="1">Membrane</location>
        <topology evidence="1">Single-pass membrane protein</topology>
    </subcellularLocation>
</comment>